<comment type="caution">
    <text evidence="3">The sequence shown here is derived from an EMBL/GenBank/DDBJ whole genome shotgun (WGS) entry which is preliminary data.</text>
</comment>
<feature type="region of interest" description="Disordered" evidence="2">
    <location>
        <begin position="71"/>
        <end position="109"/>
    </location>
</feature>
<feature type="region of interest" description="Disordered" evidence="2">
    <location>
        <begin position="1"/>
        <end position="30"/>
    </location>
</feature>
<evidence type="ECO:0000256" key="1">
    <source>
        <dbReference type="SAM" id="Coils"/>
    </source>
</evidence>
<feature type="coiled-coil region" evidence="1">
    <location>
        <begin position="30"/>
        <end position="57"/>
    </location>
</feature>
<protein>
    <submittedName>
        <fullName evidence="3">Uncharacterized protein</fullName>
    </submittedName>
</protein>
<name>A0A068SHI9_9FUNG</name>
<dbReference type="Proteomes" id="UP000027586">
    <property type="component" value="Unassembled WGS sequence"/>
</dbReference>
<reference evidence="3" key="1">
    <citation type="submission" date="2013-08" db="EMBL/GenBank/DDBJ databases">
        <title>Gene expansion shapes genome architecture in the human pathogen Lichtheimia corymbifera: an evolutionary genomics analysis in the ancient terrestrial Mucorales (Mucoromycotina).</title>
        <authorList>
            <person name="Schwartze V.U."/>
            <person name="Winter S."/>
            <person name="Shelest E."/>
            <person name="Marcet-Houben M."/>
            <person name="Horn F."/>
            <person name="Wehner S."/>
            <person name="Hoffmann K."/>
            <person name="Riege K."/>
            <person name="Sammeth M."/>
            <person name="Nowrousian M."/>
            <person name="Valiante V."/>
            <person name="Linde J."/>
            <person name="Jacobsen I.D."/>
            <person name="Marz M."/>
            <person name="Brakhage A.A."/>
            <person name="Gabaldon T."/>
            <person name="Bocker S."/>
            <person name="Voigt K."/>
        </authorList>
    </citation>
    <scope>NUCLEOTIDE SEQUENCE [LARGE SCALE GENOMIC DNA]</scope>
    <source>
        <strain evidence="3">FSU 9682</strain>
    </source>
</reference>
<gene>
    <name evidence="3" type="ORF">LCOR_12139.1</name>
</gene>
<organism evidence="3 4">
    <name type="scientific">Lichtheimia corymbifera JMRC:FSU:9682</name>
    <dbReference type="NCBI Taxonomy" id="1263082"/>
    <lineage>
        <taxon>Eukaryota</taxon>
        <taxon>Fungi</taxon>
        <taxon>Fungi incertae sedis</taxon>
        <taxon>Mucoromycota</taxon>
        <taxon>Mucoromycotina</taxon>
        <taxon>Mucoromycetes</taxon>
        <taxon>Mucorales</taxon>
        <taxon>Lichtheimiaceae</taxon>
        <taxon>Lichtheimia</taxon>
    </lineage>
</organism>
<sequence length="136" mass="14691">MTKAKQQSTKSILNKVQKKSLKRTPSAQEIRAATKRLRSLSSTIAAMQETVAMKEERDLVSALKQMTIGSPCSTPPLARQVEEVGSEQCGQTATGEERKSEECESTSFQDSALVSDHGAFCGVSCRLRSAPARLGT</sequence>
<keyword evidence="1" id="KW-0175">Coiled coil</keyword>
<evidence type="ECO:0000313" key="4">
    <source>
        <dbReference type="Proteomes" id="UP000027586"/>
    </source>
</evidence>
<accession>A0A068SHI9</accession>
<dbReference type="AlphaFoldDB" id="A0A068SHI9"/>
<evidence type="ECO:0000313" key="3">
    <source>
        <dbReference type="EMBL" id="CDH61362.1"/>
    </source>
</evidence>
<dbReference type="EMBL" id="CBTN010000180">
    <property type="protein sequence ID" value="CDH61362.1"/>
    <property type="molecule type" value="Genomic_DNA"/>
</dbReference>
<feature type="compositionally biased region" description="Polar residues" evidence="2">
    <location>
        <begin position="1"/>
        <end position="14"/>
    </location>
</feature>
<keyword evidence="4" id="KW-1185">Reference proteome</keyword>
<dbReference type="VEuPathDB" id="FungiDB:LCOR_12139.1"/>
<evidence type="ECO:0000256" key="2">
    <source>
        <dbReference type="SAM" id="MobiDB-lite"/>
    </source>
</evidence>
<proteinExistence type="predicted"/>
<dbReference type="OrthoDB" id="10377576at2759"/>